<comment type="caution">
    <text evidence="1">The sequence shown here is derived from an EMBL/GenBank/DDBJ whole genome shotgun (WGS) entry which is preliminary data.</text>
</comment>
<dbReference type="STRING" id="742767.HMPREF9456_01211"/>
<keyword evidence="2" id="KW-1185">Reference proteome</keyword>
<accession>F8WZ10</accession>
<gene>
    <name evidence="1" type="ORF">HMPREF9456_01211</name>
</gene>
<protein>
    <submittedName>
        <fullName evidence="1">Uncharacterized protein</fullName>
    </submittedName>
</protein>
<proteinExistence type="predicted"/>
<dbReference type="AlphaFoldDB" id="F8WZ10"/>
<name>F8WZ10_9BACT</name>
<sequence length="35" mass="3987">MIITIIPSPLNTNIKLTYTMIKQVKNQLNNLSNTL</sequence>
<evidence type="ECO:0000313" key="1">
    <source>
        <dbReference type="EMBL" id="EGK04183.1"/>
    </source>
</evidence>
<organism evidence="1 2">
    <name type="scientific">Dysgonomonas mossii DSM 22836</name>
    <dbReference type="NCBI Taxonomy" id="742767"/>
    <lineage>
        <taxon>Bacteria</taxon>
        <taxon>Pseudomonadati</taxon>
        <taxon>Bacteroidota</taxon>
        <taxon>Bacteroidia</taxon>
        <taxon>Bacteroidales</taxon>
        <taxon>Dysgonomonadaceae</taxon>
        <taxon>Dysgonomonas</taxon>
    </lineage>
</organism>
<dbReference type="EMBL" id="ADLW01000004">
    <property type="protein sequence ID" value="EGK04183.1"/>
    <property type="molecule type" value="Genomic_DNA"/>
</dbReference>
<dbReference type="Proteomes" id="UP000006420">
    <property type="component" value="Unassembled WGS sequence"/>
</dbReference>
<dbReference type="HOGENOM" id="CLU_3364670_0_0_10"/>
<reference evidence="1 2" key="1">
    <citation type="submission" date="2011-04" db="EMBL/GenBank/DDBJ databases">
        <title>The Genome Sequence of Dysgonomonas mossii DSM 22836.</title>
        <authorList>
            <consortium name="The Broad Institute Genome Sequencing Platform"/>
            <person name="Earl A."/>
            <person name="Ward D."/>
            <person name="Feldgarden M."/>
            <person name="Gevers D."/>
            <person name="Pudlo N."/>
            <person name="Martens E."/>
            <person name="Allen-Vercoe E."/>
            <person name="Young S.K."/>
            <person name="Zeng Q."/>
            <person name="Gargeya S."/>
            <person name="Fitzgerald M."/>
            <person name="Haas B."/>
            <person name="Abouelleil A."/>
            <person name="Alvarado L."/>
            <person name="Arachchi H.M."/>
            <person name="Berlin A."/>
            <person name="Brown A."/>
            <person name="Chapman S.B."/>
            <person name="Chen Z."/>
            <person name="Dunbar C."/>
            <person name="Freedman E."/>
            <person name="Gearin G."/>
            <person name="Gellesch M."/>
            <person name="Goldberg J."/>
            <person name="Griggs A."/>
            <person name="Gujja S."/>
            <person name="Heiman D."/>
            <person name="Howarth C."/>
            <person name="Larson L."/>
            <person name="Lui A."/>
            <person name="MacDonald P.J.P."/>
            <person name="Mehta T."/>
            <person name="Montmayeur A."/>
            <person name="Murphy C."/>
            <person name="Neiman D."/>
            <person name="Pearson M."/>
            <person name="Priest M."/>
            <person name="Roberts A."/>
            <person name="Saif S."/>
            <person name="Shea T."/>
            <person name="Shenoy N."/>
            <person name="Sisk P."/>
            <person name="Stolte C."/>
            <person name="Sykes S."/>
            <person name="Yandava C."/>
            <person name="Wortman J."/>
            <person name="Nusbaum C."/>
            <person name="Birren B."/>
        </authorList>
    </citation>
    <scope>NUCLEOTIDE SEQUENCE [LARGE SCALE GENOMIC DNA]</scope>
    <source>
        <strain evidence="1 2">DSM 22836</strain>
    </source>
</reference>
<evidence type="ECO:0000313" key="2">
    <source>
        <dbReference type="Proteomes" id="UP000006420"/>
    </source>
</evidence>